<comment type="caution">
    <text evidence="1">The sequence shown here is derived from an EMBL/GenBank/DDBJ whole genome shotgun (WGS) entry which is preliminary data.</text>
</comment>
<dbReference type="Pfam" id="PF10508">
    <property type="entry name" value="Proteasom_PSMB"/>
    <property type="match status" value="1"/>
</dbReference>
<dbReference type="EMBL" id="JAAAJA010000081">
    <property type="protein sequence ID" value="KAG0263140.1"/>
    <property type="molecule type" value="Genomic_DNA"/>
</dbReference>
<dbReference type="InterPro" id="IPR019538">
    <property type="entry name" value="PSMD5"/>
</dbReference>
<keyword evidence="2" id="KW-1185">Reference proteome</keyword>
<dbReference type="AlphaFoldDB" id="A0A9P6U6W8"/>
<evidence type="ECO:0000313" key="1">
    <source>
        <dbReference type="EMBL" id="KAG0263140.1"/>
    </source>
</evidence>
<evidence type="ECO:0008006" key="3">
    <source>
        <dbReference type="Google" id="ProtNLM"/>
    </source>
</evidence>
<evidence type="ECO:0000313" key="2">
    <source>
        <dbReference type="Proteomes" id="UP000726737"/>
    </source>
</evidence>
<protein>
    <recommendedName>
        <fullName evidence="3">26S proteasome non-ATPase regulatory subunit 5</fullName>
    </recommendedName>
</protein>
<reference evidence="1" key="1">
    <citation type="journal article" date="2020" name="Fungal Divers.">
        <title>Resolving the Mortierellaceae phylogeny through synthesis of multi-gene phylogenetics and phylogenomics.</title>
        <authorList>
            <person name="Vandepol N."/>
            <person name="Liber J."/>
            <person name="Desiro A."/>
            <person name="Na H."/>
            <person name="Kennedy M."/>
            <person name="Barry K."/>
            <person name="Grigoriev I.V."/>
            <person name="Miller A.N."/>
            <person name="O'Donnell K."/>
            <person name="Stajich J.E."/>
            <person name="Bonito G."/>
        </authorList>
    </citation>
    <scope>NUCLEOTIDE SEQUENCE</scope>
    <source>
        <strain evidence="1">KOD948</strain>
    </source>
</reference>
<dbReference type="Gene3D" id="1.25.10.10">
    <property type="entry name" value="Leucine-rich Repeat Variant"/>
    <property type="match status" value="1"/>
</dbReference>
<gene>
    <name evidence="1" type="ORF">BG011_009242</name>
</gene>
<sequence>MPAVQSNTSGETQSTSMLEETLASFTSLADPLAIDDALLVLEHALQGRTCRVLELLLKEQPYSALVQDPAVSEALMQALLSPSLPVHALGLSQVDKVASEDVTVLRSMLASDVFKAVVDGIGFESISIAERSKQTLLKLRMMEILAEMAAQSQASLVALEQSGLLEPLKNGLQSTDILTRFNIIEILAEFGATTSGSDFLDHSGILSRMSTVVKEEVDQDPLGVSAIVKLYGKLGASEHADFVTLDMKHQILSQLERLMIGDEDYVPSESLKVEAMATLGLIGGNIQNVEWVAQSQCGASFVNLLPSLPRDSKIAWYHSLAQILACSPDPSPATDKIVSDFYSQLEGPGQSPFISRLLASAKSQTVDLAMSALSVMIPLARYPFGVQRMGSQRDVISFLLDRNSELSHSEKVAKHEVIEAMLKTSQETKTILGIDLLTADQVSRLDLNRRQGPFYQRATATVSIQDIAA</sequence>
<dbReference type="PANTHER" id="PTHR13554">
    <property type="entry name" value="26S PROTEASOME NON-ATPASE REGULATORY SUBUNIT 5-RELATED"/>
    <property type="match status" value="1"/>
</dbReference>
<proteinExistence type="predicted"/>
<dbReference type="GO" id="GO:0005829">
    <property type="term" value="C:cytosol"/>
    <property type="evidence" value="ECO:0007669"/>
    <property type="project" value="TreeGrafter"/>
</dbReference>
<dbReference type="GO" id="GO:0043248">
    <property type="term" value="P:proteasome assembly"/>
    <property type="evidence" value="ECO:0007669"/>
    <property type="project" value="InterPro"/>
</dbReference>
<dbReference type="Proteomes" id="UP000726737">
    <property type="component" value="Unassembled WGS sequence"/>
</dbReference>
<dbReference type="InterPro" id="IPR011989">
    <property type="entry name" value="ARM-like"/>
</dbReference>
<dbReference type="OrthoDB" id="10250600at2759"/>
<accession>A0A9P6U6W8</accession>
<name>A0A9P6U6W8_9FUNG</name>
<organism evidence="1 2">
    <name type="scientific">Mortierella polycephala</name>
    <dbReference type="NCBI Taxonomy" id="41804"/>
    <lineage>
        <taxon>Eukaryota</taxon>
        <taxon>Fungi</taxon>
        <taxon>Fungi incertae sedis</taxon>
        <taxon>Mucoromycota</taxon>
        <taxon>Mortierellomycotina</taxon>
        <taxon>Mortierellomycetes</taxon>
        <taxon>Mortierellales</taxon>
        <taxon>Mortierellaceae</taxon>
        <taxon>Mortierella</taxon>
    </lineage>
</organism>
<dbReference type="PANTHER" id="PTHR13554:SF10">
    <property type="entry name" value="26S PROTEASOME NON-ATPASE REGULATORY SUBUNIT 5"/>
    <property type="match status" value="1"/>
</dbReference>
<dbReference type="SUPFAM" id="SSF48371">
    <property type="entry name" value="ARM repeat"/>
    <property type="match status" value="1"/>
</dbReference>
<dbReference type="InterPro" id="IPR016024">
    <property type="entry name" value="ARM-type_fold"/>
</dbReference>